<evidence type="ECO:0000256" key="4">
    <source>
        <dbReference type="ARBA" id="ARBA00011903"/>
    </source>
</evidence>
<feature type="domain" description="Tyrosine-protein kinase G-rich" evidence="21">
    <location>
        <begin position="405"/>
        <end position="475"/>
    </location>
</feature>
<keyword evidence="10" id="KW-0418">Kinase</keyword>
<keyword evidence="6" id="KW-0997">Cell inner membrane</keyword>
<dbReference type="SUPFAM" id="SSF52540">
    <property type="entry name" value="P-loop containing nucleoside triphosphate hydrolases"/>
    <property type="match status" value="1"/>
</dbReference>
<evidence type="ECO:0000256" key="14">
    <source>
        <dbReference type="ARBA" id="ARBA00023137"/>
    </source>
</evidence>
<keyword evidence="5" id="KW-1003">Cell membrane</keyword>
<keyword evidence="23" id="KW-1185">Reference proteome</keyword>
<organism evidence="22 23">
    <name type="scientific">Curvibacter microcysteis</name>
    <dbReference type="NCBI Taxonomy" id="3026419"/>
    <lineage>
        <taxon>Bacteria</taxon>
        <taxon>Pseudomonadati</taxon>
        <taxon>Pseudomonadota</taxon>
        <taxon>Betaproteobacteria</taxon>
        <taxon>Burkholderiales</taxon>
        <taxon>Comamonadaceae</taxon>
        <taxon>Curvibacter</taxon>
    </lineage>
</organism>
<evidence type="ECO:0000256" key="13">
    <source>
        <dbReference type="ARBA" id="ARBA00023136"/>
    </source>
</evidence>
<protein>
    <recommendedName>
        <fullName evidence="4">non-specific protein-tyrosine kinase</fullName>
        <ecNumber evidence="4">2.7.10.2</ecNumber>
    </recommendedName>
</protein>
<keyword evidence="11" id="KW-0067">ATP-binding</keyword>
<dbReference type="Pfam" id="PF13807">
    <property type="entry name" value="GNVR"/>
    <property type="match status" value="1"/>
</dbReference>
<comment type="catalytic activity">
    <reaction evidence="15">
        <text>L-tyrosyl-[protein] + ATP = O-phospho-L-tyrosyl-[protein] + ADP + H(+)</text>
        <dbReference type="Rhea" id="RHEA:10596"/>
        <dbReference type="Rhea" id="RHEA-COMP:10136"/>
        <dbReference type="Rhea" id="RHEA-COMP:20101"/>
        <dbReference type="ChEBI" id="CHEBI:15378"/>
        <dbReference type="ChEBI" id="CHEBI:30616"/>
        <dbReference type="ChEBI" id="CHEBI:46858"/>
        <dbReference type="ChEBI" id="CHEBI:61978"/>
        <dbReference type="ChEBI" id="CHEBI:456216"/>
        <dbReference type="EC" id="2.7.10.2"/>
    </reaction>
</comment>
<dbReference type="RefSeq" id="WP_273926224.1">
    <property type="nucleotide sequence ID" value="NZ_JAQSIO010000002.1"/>
</dbReference>
<comment type="similarity">
    <text evidence="3">Belongs to the etk/wzc family.</text>
</comment>
<name>A0ABT5MDC9_9BURK</name>
<dbReference type="PANTHER" id="PTHR32309">
    <property type="entry name" value="TYROSINE-PROTEIN KINASE"/>
    <property type="match status" value="1"/>
</dbReference>
<evidence type="ECO:0000256" key="15">
    <source>
        <dbReference type="ARBA" id="ARBA00051245"/>
    </source>
</evidence>
<evidence type="ECO:0000256" key="12">
    <source>
        <dbReference type="ARBA" id="ARBA00022989"/>
    </source>
</evidence>
<dbReference type="NCBIfam" id="TIGR01007">
    <property type="entry name" value="eps_fam"/>
    <property type="match status" value="1"/>
</dbReference>
<feature type="transmembrane region" description="Helical" evidence="18">
    <location>
        <begin position="45"/>
        <end position="69"/>
    </location>
</feature>
<dbReference type="InterPro" id="IPR003856">
    <property type="entry name" value="LPS_length_determ_N"/>
</dbReference>
<dbReference type="PANTHER" id="PTHR32309:SF13">
    <property type="entry name" value="FERRIC ENTEROBACTIN TRANSPORT PROTEIN FEPE"/>
    <property type="match status" value="1"/>
</dbReference>
<dbReference type="InterPro" id="IPR032807">
    <property type="entry name" value="GNVR"/>
</dbReference>
<evidence type="ECO:0000256" key="11">
    <source>
        <dbReference type="ARBA" id="ARBA00022840"/>
    </source>
</evidence>
<dbReference type="GO" id="GO:0004715">
    <property type="term" value="F:non-membrane spanning protein tyrosine kinase activity"/>
    <property type="evidence" value="ECO:0007669"/>
    <property type="project" value="UniProtKB-EC"/>
</dbReference>
<evidence type="ECO:0000256" key="7">
    <source>
        <dbReference type="ARBA" id="ARBA00022679"/>
    </source>
</evidence>
<feature type="region of interest" description="Disordered" evidence="17">
    <location>
        <begin position="1"/>
        <end position="22"/>
    </location>
</feature>
<evidence type="ECO:0000313" key="22">
    <source>
        <dbReference type="EMBL" id="MDD0814582.1"/>
    </source>
</evidence>
<gene>
    <name evidence="22" type="ORF">PSQ39_08070</name>
</gene>
<sequence length="766" mass="83907">MPLTAATNPAEPAHKHKNISLHDPEDQANQLDLLEYWRSITKRKWAILGFGLLVALLAGVVVFALTPVYKATTTVLIESNKNKVVSIEDVYSGMSQNREYFQTQVEIIKSREVSMRAIQAAKLWDYPEFDPRLKEKGKLQELQEKLGISETAEPKEWTDAALADAVYGKFSRQLSIEPVRLSQLAKVSFESTSPALSALVANTVANTYIENDLDARYKMTKQASGWLQERLSSLKSKLDESERGLQNYREKAGIVDVKGTSQSGAGKQIEEVTQRLVETRLRRAEAENAYNQIKSVGKNGDFSSLPAVVRNSNVSDALKSQADAERNMSEVSQRYGFEHPKYVAAEAQLKSARENVKRQVDTVVGSVTREYEVAVGTERALEGTLNSARGSIQNLNRKEFELGVLEREADSNRQIYDMFMKRAKETNVSGDLQSAVARVVDTAVVPTKPVKPQKAQMIGIAFVLGLFIGVLVSLLLDRLDNSIKTTDDVEAKLKAPLLTTLPLLDKGDTDRVSSARLFIDNPRSIYSEAVRTARTGVLLSAIDVPNRILLVTSSLPGEGKTTFSINLALAHAQTKRTLLIDADMRRPAITKGLDLAPSAKGLSNLVAGTAELDDCLQAVEGSSLSVLGSGPIPPNPLELMLSQKFKSTLDHLATIFDVIVIDSPPVELVSDALVISAHATGVIYVVKAGDTPYPLARKGLQRIRRADGDIMGVVLNRFDFAKAERYHGEYSGYGKYGYGKGAYAGGYGEVYGSEPEGQTKPQKKKA</sequence>
<keyword evidence="9" id="KW-0547">Nucleotide-binding</keyword>
<feature type="domain" description="AAA" evidence="20">
    <location>
        <begin position="556"/>
        <end position="667"/>
    </location>
</feature>
<keyword evidence="14" id="KW-0829">Tyrosine-protein kinase</keyword>
<dbReference type="Gene3D" id="3.40.50.300">
    <property type="entry name" value="P-loop containing nucleotide triphosphate hydrolases"/>
    <property type="match status" value="1"/>
</dbReference>
<evidence type="ECO:0000259" key="20">
    <source>
        <dbReference type="Pfam" id="PF13614"/>
    </source>
</evidence>
<reference evidence="22 23" key="1">
    <citation type="submission" date="2023-02" db="EMBL/GenBank/DDBJ databases">
        <title>Bacterial whole genome sequence for Curvibacter sp. HBC28.</title>
        <authorList>
            <person name="Le V."/>
            <person name="Ko S.-R."/>
            <person name="Ahn C.-Y."/>
            <person name="Oh H.-M."/>
        </authorList>
    </citation>
    <scope>NUCLEOTIDE SEQUENCE [LARGE SCALE GENOMIC DNA]</scope>
    <source>
        <strain evidence="22 23">HBC28</strain>
    </source>
</reference>
<keyword evidence="13 18" id="KW-0472">Membrane</keyword>
<evidence type="ECO:0000256" key="1">
    <source>
        <dbReference type="ARBA" id="ARBA00004429"/>
    </source>
</evidence>
<dbReference type="EMBL" id="JAQSIO010000002">
    <property type="protein sequence ID" value="MDD0814582.1"/>
    <property type="molecule type" value="Genomic_DNA"/>
</dbReference>
<evidence type="ECO:0000256" key="3">
    <source>
        <dbReference type="ARBA" id="ARBA00008883"/>
    </source>
</evidence>
<accession>A0ABT5MDC9</accession>
<keyword evidence="16" id="KW-0175">Coiled coil</keyword>
<comment type="similarity">
    <text evidence="2">Belongs to the CpsD/CapB family.</text>
</comment>
<dbReference type="Proteomes" id="UP001528672">
    <property type="component" value="Unassembled WGS sequence"/>
</dbReference>
<dbReference type="InterPro" id="IPR005702">
    <property type="entry name" value="Wzc-like_C"/>
</dbReference>
<evidence type="ECO:0000256" key="18">
    <source>
        <dbReference type="SAM" id="Phobius"/>
    </source>
</evidence>
<proteinExistence type="inferred from homology"/>
<keyword evidence="7 22" id="KW-0808">Transferase</keyword>
<feature type="domain" description="Polysaccharide chain length determinant N-terminal" evidence="19">
    <location>
        <begin position="29"/>
        <end position="119"/>
    </location>
</feature>
<dbReference type="InterPro" id="IPR027417">
    <property type="entry name" value="P-loop_NTPase"/>
</dbReference>
<comment type="caution">
    <text evidence="22">The sequence shown here is derived from an EMBL/GenBank/DDBJ whole genome shotgun (WGS) entry which is preliminary data.</text>
</comment>
<evidence type="ECO:0000256" key="2">
    <source>
        <dbReference type="ARBA" id="ARBA00007316"/>
    </source>
</evidence>
<feature type="transmembrane region" description="Helical" evidence="18">
    <location>
        <begin position="457"/>
        <end position="476"/>
    </location>
</feature>
<evidence type="ECO:0000259" key="21">
    <source>
        <dbReference type="Pfam" id="PF13807"/>
    </source>
</evidence>
<dbReference type="EC" id="2.7.10.2" evidence="4"/>
<comment type="subcellular location">
    <subcellularLocation>
        <location evidence="1">Cell inner membrane</location>
        <topology evidence="1">Multi-pass membrane protein</topology>
    </subcellularLocation>
</comment>
<dbReference type="InterPro" id="IPR025669">
    <property type="entry name" value="AAA_dom"/>
</dbReference>
<evidence type="ECO:0000256" key="6">
    <source>
        <dbReference type="ARBA" id="ARBA00022519"/>
    </source>
</evidence>
<dbReference type="CDD" id="cd05387">
    <property type="entry name" value="BY-kinase"/>
    <property type="match status" value="1"/>
</dbReference>
<dbReference type="InterPro" id="IPR050445">
    <property type="entry name" value="Bact_polysacc_biosynth/exp"/>
</dbReference>
<evidence type="ECO:0000256" key="5">
    <source>
        <dbReference type="ARBA" id="ARBA00022475"/>
    </source>
</evidence>
<evidence type="ECO:0000256" key="16">
    <source>
        <dbReference type="SAM" id="Coils"/>
    </source>
</evidence>
<keyword evidence="12 18" id="KW-1133">Transmembrane helix</keyword>
<evidence type="ECO:0000259" key="19">
    <source>
        <dbReference type="Pfam" id="PF02706"/>
    </source>
</evidence>
<evidence type="ECO:0000256" key="17">
    <source>
        <dbReference type="SAM" id="MobiDB-lite"/>
    </source>
</evidence>
<feature type="coiled-coil region" evidence="16">
    <location>
        <begin position="231"/>
        <end position="289"/>
    </location>
</feature>
<dbReference type="Pfam" id="PF13614">
    <property type="entry name" value="AAA_31"/>
    <property type="match status" value="1"/>
</dbReference>
<dbReference type="Pfam" id="PF02706">
    <property type="entry name" value="Wzz"/>
    <property type="match status" value="1"/>
</dbReference>
<evidence type="ECO:0000256" key="8">
    <source>
        <dbReference type="ARBA" id="ARBA00022692"/>
    </source>
</evidence>
<evidence type="ECO:0000313" key="23">
    <source>
        <dbReference type="Proteomes" id="UP001528672"/>
    </source>
</evidence>
<keyword evidence="8 18" id="KW-0812">Transmembrane</keyword>
<evidence type="ECO:0000256" key="9">
    <source>
        <dbReference type="ARBA" id="ARBA00022741"/>
    </source>
</evidence>
<evidence type="ECO:0000256" key="10">
    <source>
        <dbReference type="ARBA" id="ARBA00022777"/>
    </source>
</evidence>